<sequence>MQPQSKRWALEKFCSTFAVPFPPLMTIADLRQHNLILFEAVSGSRAYGTSLPHSDTDLKGVFVLPEDQFFGLTYVPQIANDTNDEVFYELRRFVELLLKNNPTVLELLGTPADCILYKHPLFDQFQAADFLSQLCRPSFAEYAVAQIRKAQGLNKKINYPEPPARKSVLDFCYVTVGAGAQPVATWLARQSLDQAQCGLANVPHLTDLYALFIDPSPARPLGYRGLVRDPELSQDVQLSAVPKGEVPVAYLSFNRNGYSVYCRAFREYWDWVAKRNKERYSTTVQHGKNYDAKNMLHVFRLLQMAEEIALTGEIQVRRPNREFLLQIRRGEFHYAELIAEAEQLVVRVEAAFASSTLPVAPDAAAAEETLRRVRKQFYGVVN</sequence>
<dbReference type="PANTHER" id="PTHR34817:SF1">
    <property type="entry name" value="NUCLEOTIDYLTRANSFERASE"/>
    <property type="match status" value="1"/>
</dbReference>
<dbReference type="EMBL" id="BAABGQ010000008">
    <property type="protein sequence ID" value="GAA4505612.1"/>
    <property type="molecule type" value="Genomic_DNA"/>
</dbReference>
<organism evidence="1 2">
    <name type="scientific">Hymenobacter ginsengisoli</name>
    <dbReference type="NCBI Taxonomy" id="1051626"/>
    <lineage>
        <taxon>Bacteria</taxon>
        <taxon>Pseudomonadati</taxon>
        <taxon>Bacteroidota</taxon>
        <taxon>Cytophagia</taxon>
        <taxon>Cytophagales</taxon>
        <taxon>Hymenobacteraceae</taxon>
        <taxon>Hymenobacter</taxon>
    </lineage>
</organism>
<evidence type="ECO:0000313" key="2">
    <source>
        <dbReference type="Proteomes" id="UP001501243"/>
    </source>
</evidence>
<comment type="caution">
    <text evidence="1">The sequence shown here is derived from an EMBL/GenBank/DDBJ whole genome shotgun (WGS) entry which is preliminary data.</text>
</comment>
<dbReference type="InterPro" id="IPR018775">
    <property type="entry name" value="RlaP"/>
</dbReference>
<protein>
    <recommendedName>
        <fullName evidence="3">Nucleotidyltransferase</fullName>
    </recommendedName>
</protein>
<name>A0ABP8QNT9_9BACT</name>
<dbReference type="PANTHER" id="PTHR34817">
    <property type="entry name" value="NUCLEOTIDYLTRANSFERASE"/>
    <property type="match status" value="1"/>
</dbReference>
<evidence type="ECO:0000313" key="1">
    <source>
        <dbReference type="EMBL" id="GAA4505612.1"/>
    </source>
</evidence>
<dbReference type="Pfam" id="PF10127">
    <property type="entry name" value="RlaP"/>
    <property type="match status" value="1"/>
</dbReference>
<keyword evidence="2" id="KW-1185">Reference proteome</keyword>
<accession>A0ABP8QNT9</accession>
<proteinExistence type="predicted"/>
<gene>
    <name evidence="1" type="ORF">GCM10023172_33710</name>
</gene>
<evidence type="ECO:0008006" key="3">
    <source>
        <dbReference type="Google" id="ProtNLM"/>
    </source>
</evidence>
<reference evidence="2" key="1">
    <citation type="journal article" date="2019" name="Int. J. Syst. Evol. Microbiol.">
        <title>The Global Catalogue of Microorganisms (GCM) 10K type strain sequencing project: providing services to taxonomists for standard genome sequencing and annotation.</title>
        <authorList>
            <consortium name="The Broad Institute Genomics Platform"/>
            <consortium name="The Broad Institute Genome Sequencing Center for Infectious Disease"/>
            <person name="Wu L."/>
            <person name="Ma J."/>
        </authorList>
    </citation>
    <scope>NUCLEOTIDE SEQUENCE [LARGE SCALE GENOMIC DNA]</scope>
    <source>
        <strain evidence="2">JCM 17841</strain>
    </source>
</reference>
<dbReference type="Proteomes" id="UP001501243">
    <property type="component" value="Unassembled WGS sequence"/>
</dbReference>